<dbReference type="EMBL" id="MDGQ01000005">
    <property type="protein sequence ID" value="OEK05014.1"/>
    <property type="molecule type" value="Genomic_DNA"/>
</dbReference>
<dbReference type="OrthoDB" id="662673at2"/>
<keyword evidence="1" id="KW-1133">Transmembrane helix</keyword>
<dbReference type="RefSeq" id="WP_069836518.1">
    <property type="nucleotide sequence ID" value="NZ_MDGQ01000005.1"/>
</dbReference>
<dbReference type="AlphaFoldDB" id="A0A1E5T0W6"/>
<accession>A0A1E5T0W6</accession>
<feature type="transmembrane region" description="Helical" evidence="1">
    <location>
        <begin position="97"/>
        <end position="113"/>
    </location>
</feature>
<keyword evidence="1" id="KW-0472">Membrane</keyword>
<keyword evidence="1" id="KW-0812">Transmembrane</keyword>
<dbReference type="STRING" id="1563681.BFP71_16465"/>
<feature type="transmembrane region" description="Helical" evidence="1">
    <location>
        <begin position="186"/>
        <end position="210"/>
    </location>
</feature>
<reference evidence="2 3" key="1">
    <citation type="submission" date="2016-08" db="EMBL/GenBank/DDBJ databases">
        <title>Draft genome of Fabibacter sp. strain SK-8.</title>
        <authorList>
            <person name="Wong S.-K."/>
            <person name="Hamasaki K."/>
            <person name="Yoshizawa S."/>
        </authorList>
    </citation>
    <scope>NUCLEOTIDE SEQUENCE [LARGE SCALE GENOMIC DNA]</scope>
    <source>
        <strain evidence="2 3">SK-8</strain>
    </source>
</reference>
<sequence>MSLTTDQIAQIKKFINSRGFTHIEVEMEILDHVASAVEDKLEQNPNISIEKAIREVHASFGIFGFSTIQDQKSAEFSRILKKQFWQELKSFFTAKRGGINVIILLSMLILIQLKGYLGIYMVSYIPFLLVVLASLAIGISSHWKFRKWKRKSLMLTASLIPLYLFQPQMGNFISILTRNISETDPVLAGVFLMSSSYVLLLLELSCYYTIQWGYKWTYDRYLKYT</sequence>
<gene>
    <name evidence="2" type="ORF">BFP71_16465</name>
</gene>
<evidence type="ECO:0000313" key="3">
    <source>
        <dbReference type="Proteomes" id="UP000095552"/>
    </source>
</evidence>
<feature type="transmembrane region" description="Helical" evidence="1">
    <location>
        <begin position="152"/>
        <end position="174"/>
    </location>
</feature>
<evidence type="ECO:0000256" key="1">
    <source>
        <dbReference type="SAM" id="Phobius"/>
    </source>
</evidence>
<feature type="transmembrane region" description="Helical" evidence="1">
    <location>
        <begin position="119"/>
        <end position="140"/>
    </location>
</feature>
<organism evidence="2 3">
    <name type="scientific">Roseivirga misakiensis</name>
    <dbReference type="NCBI Taxonomy" id="1563681"/>
    <lineage>
        <taxon>Bacteria</taxon>
        <taxon>Pseudomonadati</taxon>
        <taxon>Bacteroidota</taxon>
        <taxon>Cytophagia</taxon>
        <taxon>Cytophagales</taxon>
        <taxon>Roseivirgaceae</taxon>
        <taxon>Roseivirga</taxon>
    </lineage>
</organism>
<name>A0A1E5T0W6_9BACT</name>
<proteinExistence type="predicted"/>
<protein>
    <submittedName>
        <fullName evidence="2">Uncharacterized protein</fullName>
    </submittedName>
</protein>
<dbReference type="Proteomes" id="UP000095552">
    <property type="component" value="Unassembled WGS sequence"/>
</dbReference>
<comment type="caution">
    <text evidence="2">The sequence shown here is derived from an EMBL/GenBank/DDBJ whole genome shotgun (WGS) entry which is preliminary data.</text>
</comment>
<evidence type="ECO:0000313" key="2">
    <source>
        <dbReference type="EMBL" id="OEK05014.1"/>
    </source>
</evidence>
<keyword evidence="3" id="KW-1185">Reference proteome</keyword>